<dbReference type="Proteomes" id="UP000557857">
    <property type="component" value="Unassembled WGS sequence"/>
</dbReference>
<dbReference type="EMBL" id="JABCAG010000015">
    <property type="protein sequence ID" value="NMP58143.1"/>
    <property type="molecule type" value="Genomic_DNA"/>
</dbReference>
<accession>A0A1A6G8J1</accession>
<reference evidence="1 6" key="3">
    <citation type="submission" date="2020-04" db="EMBL/GenBank/DDBJ databases">
        <authorList>
            <person name="Abaymova A."/>
            <person name="Teymurazov M."/>
            <person name="Tazyna O."/>
            <person name="Chatushin Y."/>
            <person name="Svetoch E."/>
            <person name="Pereligyn V."/>
            <person name="Pohylenko V."/>
            <person name="Platonov M."/>
            <person name="Kartsev N."/>
            <person name="Skryabin Y."/>
            <person name="Sizova A."/>
            <person name="Solomentsev V."/>
            <person name="Kislichkina A."/>
            <person name="Bogun A."/>
        </authorList>
    </citation>
    <scope>NUCLEOTIDE SEQUENCE [LARGE SCALE GENOMIC DNA]</scope>
    <source>
        <strain evidence="1">SCPM-O-B-8398</strain>
        <strain evidence="6">SCPM-O-B-8398 (E28)</strain>
    </source>
</reference>
<dbReference type="PANTHER" id="PTHR36433">
    <property type="entry name" value="HYPOTHETICAL CYTOSOLIC PROTEIN"/>
    <property type="match status" value="1"/>
</dbReference>
<dbReference type="AlphaFoldDB" id="A0A1A6G8J1"/>
<gene>
    <name evidence="2" type="ORF">BTN92_09545</name>
    <name evidence="3" type="ORF">C6N14_12945</name>
    <name evidence="1" type="ORF">HI921_06635</name>
</gene>
<organism evidence="2 4">
    <name type="scientific">Enterococcus mundtii</name>
    <dbReference type="NCBI Taxonomy" id="53346"/>
    <lineage>
        <taxon>Bacteria</taxon>
        <taxon>Bacillati</taxon>
        <taxon>Bacillota</taxon>
        <taxon>Bacilli</taxon>
        <taxon>Lactobacillales</taxon>
        <taxon>Enterococcaceae</taxon>
        <taxon>Enterococcus</taxon>
    </lineage>
</organism>
<evidence type="ECO:0000313" key="5">
    <source>
        <dbReference type="Proteomes" id="UP000244022"/>
    </source>
</evidence>
<evidence type="ECO:0000313" key="4">
    <source>
        <dbReference type="Proteomes" id="UP000189299"/>
    </source>
</evidence>
<dbReference type="EMBL" id="MSTR01000008">
    <property type="protein sequence ID" value="ONN42992.1"/>
    <property type="molecule type" value="Genomic_DNA"/>
</dbReference>
<evidence type="ECO:0000313" key="6">
    <source>
        <dbReference type="Proteomes" id="UP000557857"/>
    </source>
</evidence>
<dbReference type="Pfam" id="PF06486">
    <property type="entry name" value="DUF1093"/>
    <property type="match status" value="1"/>
</dbReference>
<dbReference type="Gene3D" id="2.40.50.480">
    <property type="match status" value="1"/>
</dbReference>
<comment type="caution">
    <text evidence="2">The sequence shown here is derived from an EMBL/GenBank/DDBJ whole genome shotgun (WGS) entry which is preliminary data.</text>
</comment>
<evidence type="ECO:0000313" key="1">
    <source>
        <dbReference type="EMBL" id="NMP58143.1"/>
    </source>
</evidence>
<name>A0A1A6G8J1_ENTMU</name>
<dbReference type="NCBIfam" id="TIGR01655">
    <property type="entry name" value="yxeA_fam"/>
    <property type="match status" value="1"/>
</dbReference>
<protein>
    <submittedName>
        <fullName evidence="3">DUF1093 domain-containing protein</fullName>
    </submittedName>
    <submittedName>
        <fullName evidence="1">YxeA family protein</fullName>
    </submittedName>
</protein>
<sequence length="119" mass="13471">MIKKLIALLIVLGIFLGGSFIAYDYFYGGETYYTKITTNGEKEVDSADNDMDVSIYVYDQNAYNAQGEEKAVTLREARERPLKMDAYLKLKVNSRKGVISWEEVTASQVPDKALDQLDQ</sequence>
<evidence type="ECO:0000313" key="2">
    <source>
        <dbReference type="EMBL" id="ONN42992.1"/>
    </source>
</evidence>
<dbReference type="SUPFAM" id="SSF159121">
    <property type="entry name" value="BC4932-like"/>
    <property type="match status" value="1"/>
</dbReference>
<proteinExistence type="predicted"/>
<reference evidence="2 4" key="1">
    <citation type="submission" date="2016-12" db="EMBL/GenBank/DDBJ databases">
        <authorList>
            <person name="Song W.-J."/>
            <person name="Kurnit D.M."/>
        </authorList>
    </citation>
    <scope>NUCLEOTIDE SEQUENCE [LARGE SCALE GENOMIC DNA]</scope>
    <source>
        <strain evidence="2 4">CGB1038-1_S1</strain>
    </source>
</reference>
<dbReference type="EMBL" id="PYGR01000076">
    <property type="protein sequence ID" value="PTO34290.1"/>
    <property type="molecule type" value="Genomic_DNA"/>
</dbReference>
<dbReference type="PANTHER" id="PTHR36433:SF2">
    <property type="entry name" value="YXEA FAMILY PROTEIN"/>
    <property type="match status" value="1"/>
</dbReference>
<reference evidence="3 5" key="2">
    <citation type="submission" date="2018-03" db="EMBL/GenBank/DDBJ databases">
        <title>Draft genome sequences of four Enterococcus mundtii strains isolated from beef slaughterhouses in Kenya.</title>
        <authorList>
            <person name="Wambui J."/>
            <person name="Stevens M."/>
            <person name="Njage P."/>
            <person name="Stephan R."/>
            <person name="Tasara T."/>
        </authorList>
    </citation>
    <scope>NUCLEOTIDE SEQUENCE [LARGE SCALE GENOMIC DNA]</scope>
    <source>
        <strain evidence="3 5">H18-EM</strain>
    </source>
</reference>
<dbReference type="InterPro" id="IPR036166">
    <property type="entry name" value="YxeA-like_sf"/>
</dbReference>
<dbReference type="Proteomes" id="UP000189299">
    <property type="component" value="Unassembled WGS sequence"/>
</dbReference>
<evidence type="ECO:0000313" key="3">
    <source>
        <dbReference type="EMBL" id="PTO34290.1"/>
    </source>
</evidence>
<dbReference type="InterPro" id="IPR006542">
    <property type="entry name" value="DUF1093"/>
</dbReference>
<dbReference type="OrthoDB" id="2243114at2"/>
<dbReference type="STRING" id="53346.A5802_000585"/>
<dbReference type="Proteomes" id="UP000244022">
    <property type="component" value="Unassembled WGS sequence"/>
</dbReference>